<reference evidence="4" key="1">
    <citation type="submission" date="2022-05" db="EMBL/GenBank/DDBJ databases">
        <title>An RpoN-dependent PEP-CTERM gene is involved in floc formation of an Aquincola tertiaricarbonis strain.</title>
        <authorList>
            <person name="Qiu D."/>
            <person name="Xia M."/>
        </authorList>
    </citation>
    <scope>NUCLEOTIDE SEQUENCE</scope>
    <source>
        <strain evidence="4">RN12</strain>
    </source>
</reference>
<dbReference type="InterPro" id="IPR036890">
    <property type="entry name" value="HATPase_C_sf"/>
</dbReference>
<dbReference type="InterPro" id="IPR035965">
    <property type="entry name" value="PAS-like_dom_sf"/>
</dbReference>
<dbReference type="PANTHER" id="PTHR44757:SF2">
    <property type="entry name" value="BIOFILM ARCHITECTURE MAINTENANCE PROTEIN MBAA"/>
    <property type="match status" value="1"/>
</dbReference>
<dbReference type="PROSITE" id="PS50113">
    <property type="entry name" value="PAC"/>
    <property type="match status" value="2"/>
</dbReference>
<keyword evidence="5" id="KW-1185">Reference proteome</keyword>
<feature type="domain" description="PAC" evidence="3">
    <location>
        <begin position="468"/>
        <end position="524"/>
    </location>
</feature>
<dbReference type="Gene3D" id="3.30.450.20">
    <property type="entry name" value="PAS domain"/>
    <property type="match status" value="6"/>
</dbReference>
<dbReference type="SMART" id="SM00086">
    <property type="entry name" value="PAC"/>
    <property type="match status" value="6"/>
</dbReference>
<dbReference type="Pfam" id="PF08448">
    <property type="entry name" value="PAS_4"/>
    <property type="match status" value="2"/>
</dbReference>
<feature type="domain" description="PAS" evidence="2">
    <location>
        <begin position="40"/>
        <end position="82"/>
    </location>
</feature>
<dbReference type="Proteomes" id="UP001056201">
    <property type="component" value="Chromosome 1"/>
</dbReference>
<dbReference type="InterPro" id="IPR001610">
    <property type="entry name" value="PAC"/>
</dbReference>
<sequence>MPSVVPAQPTPRPPDNELPASLAHGPFGPLLVSFWRSAFPVTLQDLRHRLVAVNDAYVAFAGRSRSELLGRDPAELMPDEDRVLQQAATEAEATVPGSGHKLLERRIVDGAGHERWYRAADSRITDALGRSLQLSVLQDVTAEHHAREQVDRSLRELEQWFALSPVGMLMFDGHGLLVRSNPAFEALVGRVPVALPDADPALCALLGWTEAGPDEALQPQAAAIERWGSLADGQGRRRQLRARVRAIEPSPGHRRYLAVIEDRSAEDERDLAQLEIGALMNTAGVGVATFEPSRGWLPRPGGKGGGKPRGDAALQGISRELVEPSSLPDYERLQRALKRGEGAEVRYAVRHPELGLRWLLTRVQPGQLGSGRNTTSVVTLDVTEQQQAERRNEQLLRELTTILDGTSAGIAYLRGTVLVRCNQRFERMLGLAGGRAAGLTLAELFAAHEALQPVLQGMEATLQEGQAFETEFRLVHPLTQVAAWYSLSLRRADATGGAEGEAAEVVAVLTDISRLKSQQAELETLLNERELMFSLSEVGIAWLRGDRIERANDAFAALSGYTPQELAVLDQAELFEDRSAWLQYRNHDLPLLDEHGRHVGERRLRRKDGSLLWVQASLRRVDPADPSAGLICSFVNVDERHRARKLLVRQADRTRAILDSVLVGIVTVGPAGIEWMNRSARRMFGGELADFYGQPIAVVATDDEHHPFRRTHYLHALQDGQAESFECLLCARDGREFLVVGNVVATGADGASGRQLTFALLDIERRREAEQRIARAQSRLQRIIETAPLAIALHDARTLRVLQLNQMAASFFGRPLEAAVGEGLPALLAPEVAAQVGADMAEALQRTEVTRREYRLPGADGSLRSWDARYVTIAATPDAEPEQLLMVASDVTEQRAAEAARFEAAIAQREMLVKEVHHRIKNNLQGVAGLMQQVALRRPEVAPVIAEAIGQVQAIAHVYGLQVGAGGPLRVKSVLESITGSVQRMFGRPIVFSTQGPAPEGWALPEAESIPLALTVNELLTNAVKHSRDGEVRCTLVASATQVAIEVVNRGQLPAGFELARVPGGVSGLGLVRALLPRRSATLTLQPGADSDGLSVVATVTLVPPGVQWLG</sequence>
<dbReference type="InterPro" id="IPR013656">
    <property type="entry name" value="PAS_4"/>
</dbReference>
<evidence type="ECO:0000313" key="5">
    <source>
        <dbReference type="Proteomes" id="UP001056201"/>
    </source>
</evidence>
<feature type="domain" description="PAS" evidence="2">
    <location>
        <begin position="776"/>
        <end position="847"/>
    </location>
</feature>
<evidence type="ECO:0000259" key="2">
    <source>
        <dbReference type="PROSITE" id="PS50112"/>
    </source>
</evidence>
<dbReference type="InterPro" id="IPR000014">
    <property type="entry name" value="PAS"/>
</dbReference>
<evidence type="ECO:0000256" key="1">
    <source>
        <dbReference type="SAM" id="MobiDB-lite"/>
    </source>
</evidence>
<dbReference type="NCBIfam" id="TIGR00229">
    <property type="entry name" value="sensory_box"/>
    <property type="match status" value="3"/>
</dbReference>
<dbReference type="InterPro" id="IPR052155">
    <property type="entry name" value="Biofilm_reg_signaling"/>
</dbReference>
<dbReference type="Gene3D" id="3.30.565.10">
    <property type="entry name" value="Histidine kinase-like ATPase, C-terminal domain"/>
    <property type="match status" value="1"/>
</dbReference>
<dbReference type="EMBL" id="CP097635">
    <property type="protein sequence ID" value="URI06028.1"/>
    <property type="molecule type" value="Genomic_DNA"/>
</dbReference>
<dbReference type="CDD" id="cd00130">
    <property type="entry name" value="PAS"/>
    <property type="match status" value="5"/>
</dbReference>
<accession>A0ABY4RZZ2</accession>
<gene>
    <name evidence="4" type="ORF">MW290_08780</name>
</gene>
<protein>
    <submittedName>
        <fullName evidence="4">PAS domain S-box protein</fullName>
    </submittedName>
</protein>
<name>A0ABY4RZZ2_AQUTE</name>
<dbReference type="Pfam" id="PF13426">
    <property type="entry name" value="PAS_9"/>
    <property type="match status" value="2"/>
</dbReference>
<dbReference type="Pfam" id="PF13188">
    <property type="entry name" value="PAS_8"/>
    <property type="match status" value="1"/>
</dbReference>
<organism evidence="4 5">
    <name type="scientific">Aquincola tertiaricarbonis</name>
    <dbReference type="NCBI Taxonomy" id="391953"/>
    <lineage>
        <taxon>Bacteria</taxon>
        <taxon>Pseudomonadati</taxon>
        <taxon>Pseudomonadota</taxon>
        <taxon>Betaproteobacteria</taxon>
        <taxon>Burkholderiales</taxon>
        <taxon>Sphaerotilaceae</taxon>
        <taxon>Aquincola</taxon>
    </lineage>
</organism>
<dbReference type="SUPFAM" id="SSF55785">
    <property type="entry name" value="PYP-like sensor domain (PAS domain)"/>
    <property type="match status" value="7"/>
</dbReference>
<dbReference type="SUPFAM" id="SSF55874">
    <property type="entry name" value="ATPase domain of HSP90 chaperone/DNA topoisomerase II/histidine kinase"/>
    <property type="match status" value="1"/>
</dbReference>
<evidence type="ECO:0000313" key="4">
    <source>
        <dbReference type="EMBL" id="URI06028.1"/>
    </source>
</evidence>
<dbReference type="SMART" id="SM00091">
    <property type="entry name" value="PAS"/>
    <property type="match status" value="6"/>
</dbReference>
<dbReference type="PANTHER" id="PTHR44757">
    <property type="entry name" value="DIGUANYLATE CYCLASE DGCP"/>
    <property type="match status" value="1"/>
</dbReference>
<proteinExistence type="predicted"/>
<feature type="region of interest" description="Disordered" evidence="1">
    <location>
        <begin position="1"/>
        <end position="21"/>
    </location>
</feature>
<feature type="domain" description="PAC" evidence="3">
    <location>
        <begin position="598"/>
        <end position="649"/>
    </location>
</feature>
<dbReference type="InterPro" id="IPR011495">
    <property type="entry name" value="Sig_transdc_His_kin_sub2_dim/P"/>
</dbReference>
<dbReference type="InterPro" id="IPR000700">
    <property type="entry name" value="PAS-assoc_C"/>
</dbReference>
<feature type="region of interest" description="Disordered" evidence="1">
    <location>
        <begin position="291"/>
        <end position="311"/>
    </location>
</feature>
<dbReference type="Pfam" id="PF07568">
    <property type="entry name" value="HisKA_2"/>
    <property type="match status" value="1"/>
</dbReference>
<dbReference type="PROSITE" id="PS50112">
    <property type="entry name" value="PAS"/>
    <property type="match status" value="2"/>
</dbReference>
<evidence type="ECO:0000259" key="3">
    <source>
        <dbReference type="PROSITE" id="PS50113"/>
    </source>
</evidence>
<dbReference type="RefSeq" id="WP_250194293.1">
    <property type="nucleotide sequence ID" value="NZ_CP097635.1"/>
</dbReference>